<protein>
    <submittedName>
        <fullName evidence="9">Carboxypeptidase regulatory-like domain-containing protein</fullName>
    </submittedName>
</protein>
<proteinExistence type="predicted"/>
<name>A0A1H6C2Q4_9BACT</name>
<dbReference type="SUPFAM" id="SSF49464">
    <property type="entry name" value="Carboxypeptidase regulatory domain-like"/>
    <property type="match status" value="1"/>
</dbReference>
<feature type="chain" id="PRO_5009294380" evidence="7">
    <location>
        <begin position="25"/>
        <end position="1073"/>
    </location>
</feature>
<feature type="domain" description="TonB-dependent transporter Oar-like beta-barrel" evidence="8">
    <location>
        <begin position="240"/>
        <end position="1066"/>
    </location>
</feature>
<reference evidence="9 10" key="1">
    <citation type="submission" date="2016-10" db="EMBL/GenBank/DDBJ databases">
        <authorList>
            <person name="de Groot N.N."/>
        </authorList>
    </citation>
    <scope>NUCLEOTIDE SEQUENCE [LARGE SCALE GENOMIC DNA]</scope>
    <source>
        <strain evidence="9 10">DSM 22489</strain>
    </source>
</reference>
<evidence type="ECO:0000313" key="9">
    <source>
        <dbReference type="EMBL" id="SEG67290.1"/>
    </source>
</evidence>
<dbReference type="RefSeq" id="WP_103935046.1">
    <property type="nucleotide sequence ID" value="NZ_FNVA01000008.1"/>
</dbReference>
<dbReference type="InterPro" id="IPR036942">
    <property type="entry name" value="Beta-barrel_TonB_sf"/>
</dbReference>
<dbReference type="PANTHER" id="PTHR30069">
    <property type="entry name" value="TONB-DEPENDENT OUTER MEMBRANE RECEPTOR"/>
    <property type="match status" value="1"/>
</dbReference>
<dbReference type="OrthoDB" id="97893at2"/>
<dbReference type="GO" id="GO:0004180">
    <property type="term" value="F:carboxypeptidase activity"/>
    <property type="evidence" value="ECO:0007669"/>
    <property type="project" value="UniProtKB-KW"/>
</dbReference>
<keyword evidence="6" id="KW-0998">Cell outer membrane</keyword>
<dbReference type="Pfam" id="PF13620">
    <property type="entry name" value="CarboxypepD_reg"/>
    <property type="match status" value="1"/>
</dbReference>
<evidence type="ECO:0000256" key="4">
    <source>
        <dbReference type="ARBA" id="ARBA00022692"/>
    </source>
</evidence>
<dbReference type="Proteomes" id="UP000236728">
    <property type="component" value="Unassembled WGS sequence"/>
</dbReference>
<evidence type="ECO:0000256" key="3">
    <source>
        <dbReference type="ARBA" id="ARBA00022452"/>
    </source>
</evidence>
<gene>
    <name evidence="9" type="ORF">SAMN05421819_4210</name>
</gene>
<evidence type="ECO:0000313" key="10">
    <source>
        <dbReference type="Proteomes" id="UP000236728"/>
    </source>
</evidence>
<dbReference type="GO" id="GO:0044718">
    <property type="term" value="P:siderophore transmembrane transport"/>
    <property type="evidence" value="ECO:0007669"/>
    <property type="project" value="TreeGrafter"/>
</dbReference>
<evidence type="ECO:0000256" key="1">
    <source>
        <dbReference type="ARBA" id="ARBA00004571"/>
    </source>
</evidence>
<dbReference type="Pfam" id="PF25183">
    <property type="entry name" value="OMP_b-brl_4"/>
    <property type="match status" value="1"/>
</dbReference>
<keyword evidence="9" id="KW-0645">Protease</keyword>
<keyword evidence="2" id="KW-0813">Transport</keyword>
<dbReference type="SUPFAM" id="SSF56935">
    <property type="entry name" value="Porins"/>
    <property type="match status" value="1"/>
</dbReference>
<keyword evidence="9" id="KW-0121">Carboxypeptidase</keyword>
<keyword evidence="10" id="KW-1185">Reference proteome</keyword>
<dbReference type="InterPro" id="IPR039426">
    <property type="entry name" value="TonB-dep_rcpt-like"/>
</dbReference>
<keyword evidence="7" id="KW-0732">Signal</keyword>
<dbReference type="Gene3D" id="2.40.170.20">
    <property type="entry name" value="TonB-dependent receptor, beta-barrel domain"/>
    <property type="match status" value="1"/>
</dbReference>
<organism evidence="9 10">
    <name type="scientific">Bryocella elongata</name>
    <dbReference type="NCBI Taxonomy" id="863522"/>
    <lineage>
        <taxon>Bacteria</taxon>
        <taxon>Pseudomonadati</taxon>
        <taxon>Acidobacteriota</taxon>
        <taxon>Terriglobia</taxon>
        <taxon>Terriglobales</taxon>
        <taxon>Acidobacteriaceae</taxon>
        <taxon>Bryocella</taxon>
    </lineage>
</organism>
<comment type="subcellular location">
    <subcellularLocation>
        <location evidence="1">Cell outer membrane</location>
        <topology evidence="1">Multi-pass membrane protein</topology>
    </subcellularLocation>
</comment>
<keyword evidence="9" id="KW-0378">Hydrolase</keyword>
<evidence type="ECO:0000256" key="2">
    <source>
        <dbReference type="ARBA" id="ARBA00022448"/>
    </source>
</evidence>
<dbReference type="GO" id="GO:0015344">
    <property type="term" value="F:siderophore uptake transmembrane transporter activity"/>
    <property type="evidence" value="ECO:0007669"/>
    <property type="project" value="TreeGrafter"/>
</dbReference>
<dbReference type="PANTHER" id="PTHR30069:SF46">
    <property type="entry name" value="OAR PROTEIN"/>
    <property type="match status" value="1"/>
</dbReference>
<keyword evidence="4" id="KW-0812">Transmembrane</keyword>
<dbReference type="EMBL" id="FNVA01000008">
    <property type="protein sequence ID" value="SEG67290.1"/>
    <property type="molecule type" value="Genomic_DNA"/>
</dbReference>
<dbReference type="Gene3D" id="2.60.40.1120">
    <property type="entry name" value="Carboxypeptidase-like, regulatory domain"/>
    <property type="match status" value="1"/>
</dbReference>
<sequence length="1073" mass="115752">MKRNALASLFALCWLGLAPAMATAQTVSGSLTGQVTDASGAAVSNAKVTVRNLATNQTLSVTTSGDGTYTLPNLDPAMYEITIAAPGFEKATLSSVKLLLSSTVRNDVKLTVGSEAQTVNVTGSPDSITTDSGAIGDVIESQAIERLPLNGRTIDRVLTYVAGNTSDSPSSPNIGGGLRWGGTYYTVDGVPFNDLGNGAAAYSYNTNLTTLPSTETVAEVKVESSLAPAEYEGGTAIQVATKSGSNKFHGTAYEFNRNRAYAARSYFSPAPLLKPQLNRNEFGGVLGGPIWKDKTFFFGAAEALLQRQGSVYTFTVPTDAQRGGDFSAYAPLTDPNTGLPFAGNKLPYIDARAATILSYVPHANLSGLTNNLTQSVPTKYDVKRYTLRLDHNLNRVHTLTLSGALSIGDPYFAPNGTPAQYGNYESAGYTTQSALLRDNMVFTPHLLNEAHYSYLSHRSIRKGQNGNFDPYTIFPGLYGPFAIGGLPTVSMTGYTGIGDTGSSGHSPETTQQILDNVTLVHGKHTMKFGAAVNFNGLAIKSGTSSSTLGTFGFTGRYTANTANPTGNAFADFLLGYANTTTRATPQIPIYLKYQNYAFFGQDDWVVTPRLTLNFGLRYVLQTSPTEANGAFTNFDFAKGVYVIRSVGGQLPSTVNQTALSLYPNTYTTSEQDGWGQSVLQTDKSDWGPRLGFAYRPLSGDKLVVRGGYGMFYNFVPTYIGIRQISQLNFPFTLTQSYTASSSTTPTLTLANPFPGTGTVSANPTIYAVNRDLKNTRVQQWNLSMEEALPSNVGLRVSYVGNQATHAPWYYYDKNEPYPMRALTTLQSGRPYQPWGDIYTLVTEGFSITHQLQIEATKRTGHGLYLQTSYTWGKSLDNVPITYGPQNPADPSGDYSNGDGERHHNFYFSGTYELPIHRTGFGSRLTNGWSVSSLTQVRSGIPFTPTFSIVGNVGWYATRPNIVPGVGYYSGAHTLSKWFNPAAFTAPTPYTFGNARRNILFGPHEIGFDASLEKKTTMRDGVDLLLRFDAFNAVNTPNFSTPSSNISVGNAGVISGINSTTPNRQVQIGGKIVF</sequence>
<evidence type="ECO:0000259" key="8">
    <source>
        <dbReference type="Pfam" id="PF25183"/>
    </source>
</evidence>
<dbReference type="AlphaFoldDB" id="A0A1H6C2Q4"/>
<dbReference type="GO" id="GO:0009279">
    <property type="term" value="C:cell outer membrane"/>
    <property type="evidence" value="ECO:0007669"/>
    <property type="project" value="UniProtKB-SubCell"/>
</dbReference>
<evidence type="ECO:0000256" key="7">
    <source>
        <dbReference type="SAM" id="SignalP"/>
    </source>
</evidence>
<feature type="signal peptide" evidence="7">
    <location>
        <begin position="1"/>
        <end position="24"/>
    </location>
</feature>
<keyword evidence="3" id="KW-1134">Transmembrane beta strand</keyword>
<evidence type="ECO:0000256" key="6">
    <source>
        <dbReference type="ARBA" id="ARBA00023237"/>
    </source>
</evidence>
<dbReference type="InterPro" id="IPR057601">
    <property type="entry name" value="Oar-like_b-barrel"/>
</dbReference>
<accession>A0A1H6C2Q4</accession>
<dbReference type="InterPro" id="IPR008969">
    <property type="entry name" value="CarboxyPept-like_regulatory"/>
</dbReference>
<evidence type="ECO:0000256" key="5">
    <source>
        <dbReference type="ARBA" id="ARBA00023136"/>
    </source>
</evidence>
<keyword evidence="5" id="KW-0472">Membrane</keyword>